<evidence type="ECO:0000259" key="6">
    <source>
        <dbReference type="Pfam" id="PF00441"/>
    </source>
</evidence>
<dbReference type="Proteomes" id="UP001163947">
    <property type="component" value="Chromosome"/>
</dbReference>
<comment type="similarity">
    <text evidence="2">Belongs to the acyl-CoA dehydrogenase family.</text>
</comment>
<sequence length="358" mass="37708">MSNATNGTSTDNDVEMREFAQMLEQVFGERRGDDHRLTGPLRLDRELWSTLVELGLARLTGPEADGGSEAGWAEAAYLLGAAGAGAAAVPVAENDLLAGWLLQLSGCKRAVTDPAAARTAAVLAADGSARHVPWARDVDAVVVLWEADGTWRVADVARADVEVTEAVDVASEPRDHIRVDVAALSGAEVPAGTAEEFLRRGALARALAMSGAMERVLDLVVEHTTTRVQFGRALGKFQAVQHLVSDIAAEGALARAAAQAAVTIAEDSGFGSDEAGFAIAAAKSCAGHAASVVVRNAHQSLGAIGFTMEHELHRHANRLLSWRREFGSVRFWDEVLTAAAVDAGSRGLWPLIADGRPE</sequence>
<dbReference type="InterPro" id="IPR009100">
    <property type="entry name" value="AcylCoA_DH/oxidase_NM_dom_sf"/>
</dbReference>
<evidence type="ECO:0000256" key="5">
    <source>
        <dbReference type="ARBA" id="ARBA00023002"/>
    </source>
</evidence>
<dbReference type="InterPro" id="IPR036250">
    <property type="entry name" value="AcylCo_DH-like_C"/>
</dbReference>
<dbReference type="Pfam" id="PF00441">
    <property type="entry name" value="Acyl-CoA_dh_1"/>
    <property type="match status" value="1"/>
</dbReference>
<dbReference type="Gene3D" id="1.10.540.10">
    <property type="entry name" value="Acyl-CoA dehydrogenase/oxidase, N-terminal domain"/>
    <property type="match status" value="1"/>
</dbReference>
<evidence type="ECO:0000313" key="8">
    <source>
        <dbReference type="Proteomes" id="UP001163947"/>
    </source>
</evidence>
<dbReference type="PANTHER" id="PTHR43884:SF20">
    <property type="entry name" value="ACYL-COA DEHYDROGENASE FADE28"/>
    <property type="match status" value="1"/>
</dbReference>
<dbReference type="InterPro" id="IPR037069">
    <property type="entry name" value="AcylCoA_DH/ox_N_sf"/>
</dbReference>
<protein>
    <submittedName>
        <fullName evidence="7">Acyl-CoA dehydrogenase family protein</fullName>
    </submittedName>
</protein>
<evidence type="ECO:0000256" key="3">
    <source>
        <dbReference type="ARBA" id="ARBA00022630"/>
    </source>
</evidence>
<dbReference type="RefSeq" id="WP_263509089.1">
    <property type="nucleotide sequence ID" value="NZ_CP106982.1"/>
</dbReference>
<gene>
    <name evidence="7" type="ORF">OCS65_05420</name>
</gene>
<dbReference type="InterPro" id="IPR009075">
    <property type="entry name" value="AcylCo_DH/oxidase_C"/>
</dbReference>
<dbReference type="EMBL" id="CP106982">
    <property type="protein sequence ID" value="UYF95206.1"/>
    <property type="molecule type" value="Genomic_DNA"/>
</dbReference>
<reference evidence="7" key="1">
    <citation type="submission" date="2022-09" db="EMBL/GenBank/DDBJ databases">
        <title>The genome sequence of Rhodococcus aetherivorans N1.</title>
        <authorList>
            <person name="Jiang W."/>
        </authorList>
    </citation>
    <scope>NUCLEOTIDE SEQUENCE</scope>
    <source>
        <strain evidence="7">N1</strain>
    </source>
</reference>
<dbReference type="Gene3D" id="1.20.140.10">
    <property type="entry name" value="Butyryl-CoA Dehydrogenase, subunit A, domain 3"/>
    <property type="match status" value="1"/>
</dbReference>
<dbReference type="SUPFAM" id="SSF47203">
    <property type="entry name" value="Acyl-CoA dehydrogenase C-terminal domain-like"/>
    <property type="match status" value="1"/>
</dbReference>
<dbReference type="GO" id="GO:0050660">
    <property type="term" value="F:flavin adenine dinucleotide binding"/>
    <property type="evidence" value="ECO:0007669"/>
    <property type="project" value="InterPro"/>
</dbReference>
<proteinExistence type="inferred from homology"/>
<dbReference type="SUPFAM" id="SSF56645">
    <property type="entry name" value="Acyl-CoA dehydrogenase NM domain-like"/>
    <property type="match status" value="1"/>
</dbReference>
<dbReference type="AlphaFoldDB" id="A0AA46NZI0"/>
<evidence type="ECO:0000256" key="4">
    <source>
        <dbReference type="ARBA" id="ARBA00022827"/>
    </source>
</evidence>
<evidence type="ECO:0000256" key="2">
    <source>
        <dbReference type="ARBA" id="ARBA00009347"/>
    </source>
</evidence>
<organism evidence="7 8">
    <name type="scientific">Rhodococcus aetherivorans</name>
    <dbReference type="NCBI Taxonomy" id="191292"/>
    <lineage>
        <taxon>Bacteria</taxon>
        <taxon>Bacillati</taxon>
        <taxon>Actinomycetota</taxon>
        <taxon>Actinomycetes</taxon>
        <taxon>Mycobacteriales</taxon>
        <taxon>Nocardiaceae</taxon>
        <taxon>Rhodococcus</taxon>
    </lineage>
</organism>
<keyword evidence="4" id="KW-0274">FAD</keyword>
<name>A0AA46NZI0_9NOCA</name>
<evidence type="ECO:0000256" key="1">
    <source>
        <dbReference type="ARBA" id="ARBA00001974"/>
    </source>
</evidence>
<evidence type="ECO:0000313" key="7">
    <source>
        <dbReference type="EMBL" id="UYF95206.1"/>
    </source>
</evidence>
<keyword evidence="5" id="KW-0560">Oxidoreductase</keyword>
<dbReference type="PANTHER" id="PTHR43884">
    <property type="entry name" value="ACYL-COA DEHYDROGENASE"/>
    <property type="match status" value="1"/>
</dbReference>
<accession>A0AA46NZI0</accession>
<feature type="domain" description="Acyl-CoA dehydrogenase/oxidase C-terminal" evidence="6">
    <location>
        <begin position="194"/>
        <end position="320"/>
    </location>
</feature>
<comment type="cofactor">
    <cofactor evidence="1">
        <name>FAD</name>
        <dbReference type="ChEBI" id="CHEBI:57692"/>
    </cofactor>
</comment>
<keyword evidence="3" id="KW-0285">Flavoprotein</keyword>
<dbReference type="GO" id="GO:0003995">
    <property type="term" value="F:acyl-CoA dehydrogenase activity"/>
    <property type="evidence" value="ECO:0007669"/>
    <property type="project" value="TreeGrafter"/>
</dbReference>
<dbReference type="GeneID" id="83619835"/>